<evidence type="ECO:0000313" key="1">
    <source>
        <dbReference type="EMBL" id="SVA38316.1"/>
    </source>
</evidence>
<dbReference type="AlphaFoldDB" id="A0A381VD76"/>
<proteinExistence type="predicted"/>
<accession>A0A381VD76</accession>
<protein>
    <submittedName>
        <fullName evidence="1">Uncharacterized protein</fullName>
    </submittedName>
</protein>
<organism evidence="1">
    <name type="scientific">marine metagenome</name>
    <dbReference type="NCBI Taxonomy" id="408172"/>
    <lineage>
        <taxon>unclassified sequences</taxon>
        <taxon>metagenomes</taxon>
        <taxon>ecological metagenomes</taxon>
    </lineage>
</organism>
<gene>
    <name evidence="1" type="ORF">METZ01_LOCUS91170</name>
</gene>
<name>A0A381VD76_9ZZZZ</name>
<dbReference type="EMBL" id="UINC01008518">
    <property type="protein sequence ID" value="SVA38316.1"/>
    <property type="molecule type" value="Genomic_DNA"/>
</dbReference>
<sequence>MIIFGQQFLLEESLHEIKTSVSKAVFRQWLNF</sequence>
<reference evidence="1" key="1">
    <citation type="submission" date="2018-05" db="EMBL/GenBank/DDBJ databases">
        <authorList>
            <person name="Lanie J.A."/>
            <person name="Ng W.-L."/>
            <person name="Kazmierczak K.M."/>
            <person name="Andrzejewski T.M."/>
            <person name="Davidsen T.M."/>
            <person name="Wayne K.J."/>
            <person name="Tettelin H."/>
            <person name="Glass J.I."/>
            <person name="Rusch D."/>
            <person name="Podicherti R."/>
            <person name="Tsui H.-C.T."/>
            <person name="Winkler M.E."/>
        </authorList>
    </citation>
    <scope>NUCLEOTIDE SEQUENCE</scope>
</reference>